<dbReference type="RefSeq" id="WP_016343081.1">
    <property type="nucleotide sequence ID" value="NC_021282.1"/>
</dbReference>
<accession>A0AB33AEU6</accession>
<reference evidence="1 2" key="1">
    <citation type="journal article" date="2013" name="Genome Announc.">
        <title>Complete Genome Sequence of Mycobacterium massiliense Clinical Strain Asan 50594, Belonging to the Type II Genotype.</title>
        <authorList>
            <person name="Kim B.J."/>
            <person name="Kim B.R."/>
            <person name="Hong S.H."/>
            <person name="Seok S.H."/>
            <person name="Kook Y.H."/>
            <person name="Kim B.J."/>
        </authorList>
    </citation>
    <scope>NUCLEOTIDE SEQUENCE [LARGE SCALE GENOMIC DNA]</scope>
    <source>
        <strain evidence="1 2">50594</strain>
    </source>
</reference>
<evidence type="ECO:0000313" key="2">
    <source>
        <dbReference type="Proteomes" id="UP000013961"/>
    </source>
</evidence>
<evidence type="ECO:0000313" key="1">
    <source>
        <dbReference type="EMBL" id="AGM30026.1"/>
    </source>
</evidence>
<dbReference type="AlphaFoldDB" id="A0AB33AEU6"/>
<sequence>MTAWEDIDVPQGAFVGWGDAKGQHVTGKVLEYAERGGTDFNGGTCPLLTVELTEAAASFNKAGQRTDFPAGDLVNITCGQVSLKRAVKAAALEAGDLVKITLEDFTKTQNGTVKVFGIKVARGAGGPVSAPATASAGFGGTADDSTPPF</sequence>
<name>A0AB33AEU6_9MYCO</name>
<organism evidence="1 2">
    <name type="scientific">Mycobacteroides abscessus subsp. bolletii 50594</name>
    <dbReference type="NCBI Taxonomy" id="1303024"/>
    <lineage>
        <taxon>Bacteria</taxon>
        <taxon>Bacillati</taxon>
        <taxon>Actinomycetota</taxon>
        <taxon>Actinomycetes</taxon>
        <taxon>Mycobacteriales</taxon>
        <taxon>Mycobacteriaceae</taxon>
        <taxon>Mycobacteroides</taxon>
        <taxon>Mycobacteroides abscessus</taxon>
    </lineage>
</organism>
<dbReference type="KEGG" id="mabb:MASS_3424"/>
<proteinExistence type="predicted"/>
<protein>
    <submittedName>
        <fullName evidence="1">Uncharacterized protein</fullName>
    </submittedName>
</protein>
<gene>
    <name evidence="1" type="ORF">MASS_3424</name>
</gene>
<dbReference type="EMBL" id="CP004374">
    <property type="protein sequence ID" value="AGM30026.1"/>
    <property type="molecule type" value="Genomic_DNA"/>
</dbReference>
<dbReference type="Proteomes" id="UP000013961">
    <property type="component" value="Chromosome"/>
</dbReference>